<evidence type="ECO:0000256" key="3">
    <source>
        <dbReference type="ARBA" id="ARBA00022692"/>
    </source>
</evidence>
<dbReference type="InterPro" id="IPR036259">
    <property type="entry name" value="MFS_trans_sf"/>
</dbReference>
<keyword evidence="4 6" id="KW-1133">Transmembrane helix</keyword>
<gene>
    <name evidence="8" type="ORF">DI640_13245</name>
</gene>
<evidence type="ECO:0000313" key="9">
    <source>
        <dbReference type="Proteomes" id="UP000249555"/>
    </source>
</evidence>
<dbReference type="SUPFAM" id="SSF103473">
    <property type="entry name" value="MFS general substrate transporter"/>
    <property type="match status" value="1"/>
</dbReference>
<dbReference type="Pfam" id="PF07690">
    <property type="entry name" value="MFS_1"/>
    <property type="match status" value="2"/>
</dbReference>
<evidence type="ECO:0000256" key="5">
    <source>
        <dbReference type="ARBA" id="ARBA00023136"/>
    </source>
</evidence>
<proteinExistence type="predicted"/>
<name>A0A2W4YSZ6_9SPHN</name>
<feature type="transmembrane region" description="Helical" evidence="6">
    <location>
        <begin position="103"/>
        <end position="124"/>
    </location>
</feature>
<feature type="transmembrane region" description="Helical" evidence="6">
    <location>
        <begin position="493"/>
        <end position="514"/>
    </location>
</feature>
<feature type="transmembrane region" description="Helical" evidence="6">
    <location>
        <begin position="236"/>
        <end position="254"/>
    </location>
</feature>
<dbReference type="Proteomes" id="UP000249555">
    <property type="component" value="Unassembled WGS sequence"/>
</dbReference>
<keyword evidence="5 6" id="KW-0472">Membrane</keyword>
<evidence type="ECO:0000256" key="6">
    <source>
        <dbReference type="SAM" id="Phobius"/>
    </source>
</evidence>
<feature type="transmembrane region" description="Helical" evidence="6">
    <location>
        <begin position="288"/>
        <end position="309"/>
    </location>
</feature>
<dbReference type="Gene3D" id="1.20.1250.20">
    <property type="entry name" value="MFS general substrate transporter like domains"/>
    <property type="match status" value="2"/>
</dbReference>
<feature type="transmembrane region" description="Helical" evidence="6">
    <location>
        <begin position="361"/>
        <end position="384"/>
    </location>
</feature>
<dbReference type="PANTHER" id="PTHR19432">
    <property type="entry name" value="SUGAR TRANSPORTER"/>
    <property type="match status" value="1"/>
</dbReference>
<evidence type="ECO:0000256" key="2">
    <source>
        <dbReference type="ARBA" id="ARBA00022448"/>
    </source>
</evidence>
<comment type="subcellular location">
    <subcellularLocation>
        <location evidence="1">Membrane</location>
        <topology evidence="1">Multi-pass membrane protein</topology>
    </subcellularLocation>
</comment>
<keyword evidence="3 6" id="KW-0812">Transmembrane</keyword>
<feature type="transmembrane region" description="Helical" evidence="6">
    <location>
        <begin position="436"/>
        <end position="454"/>
    </location>
</feature>
<feature type="transmembrane region" description="Helical" evidence="6">
    <location>
        <begin position="460"/>
        <end position="481"/>
    </location>
</feature>
<comment type="caution">
    <text evidence="8">The sequence shown here is derived from an EMBL/GenBank/DDBJ whole genome shotgun (WGS) entry which is preliminary data.</text>
</comment>
<protein>
    <submittedName>
        <fullName evidence="8">MFS transporter</fullName>
    </submittedName>
</protein>
<dbReference type="PROSITE" id="PS50850">
    <property type="entry name" value="MFS"/>
    <property type="match status" value="1"/>
</dbReference>
<organism evidence="8 9">
    <name type="scientific">Sphingomonas taxi</name>
    <dbReference type="NCBI Taxonomy" id="1549858"/>
    <lineage>
        <taxon>Bacteria</taxon>
        <taxon>Pseudomonadati</taxon>
        <taxon>Pseudomonadota</taxon>
        <taxon>Alphaproteobacteria</taxon>
        <taxon>Sphingomonadales</taxon>
        <taxon>Sphingomonadaceae</taxon>
        <taxon>Sphingomonas</taxon>
    </lineage>
</organism>
<feature type="transmembrane region" description="Helical" evidence="6">
    <location>
        <begin position="526"/>
        <end position="544"/>
    </location>
</feature>
<feature type="transmembrane region" description="Helical" evidence="6">
    <location>
        <begin position="404"/>
        <end position="424"/>
    </location>
</feature>
<dbReference type="GO" id="GO:0022857">
    <property type="term" value="F:transmembrane transporter activity"/>
    <property type="evidence" value="ECO:0007669"/>
    <property type="project" value="InterPro"/>
</dbReference>
<accession>A0A2W4YSZ6</accession>
<dbReference type="InterPro" id="IPR020846">
    <property type="entry name" value="MFS_dom"/>
</dbReference>
<feature type="transmembrane region" description="Helical" evidence="6">
    <location>
        <begin position="136"/>
        <end position="152"/>
    </location>
</feature>
<evidence type="ECO:0000256" key="1">
    <source>
        <dbReference type="ARBA" id="ARBA00004141"/>
    </source>
</evidence>
<dbReference type="AlphaFoldDB" id="A0A2W4YSZ6"/>
<dbReference type="PANTHER" id="PTHR19432:SF35">
    <property type="entry name" value="SOLUTE CARRIER FAMILY 45 MEMBER 3 ISOFORM X1"/>
    <property type="match status" value="1"/>
</dbReference>
<dbReference type="InterPro" id="IPR011701">
    <property type="entry name" value="MFS"/>
</dbReference>
<reference evidence="8 9" key="1">
    <citation type="submission" date="2017-08" db="EMBL/GenBank/DDBJ databases">
        <title>Infants hospitalized years apart are colonized by the same room-sourced microbial strains.</title>
        <authorList>
            <person name="Brooks B."/>
            <person name="Olm M.R."/>
            <person name="Firek B.A."/>
            <person name="Baker R."/>
            <person name="Thomas B.C."/>
            <person name="Morowitz M.J."/>
            <person name="Banfield J.F."/>
        </authorList>
    </citation>
    <scope>NUCLEOTIDE SEQUENCE [LARGE SCALE GENOMIC DNA]</scope>
    <source>
        <strain evidence="8">S2_018_000_R3_119</strain>
    </source>
</reference>
<keyword evidence="2" id="KW-0813">Transport</keyword>
<sequence>MQRGFRRVGHPGLHAVRVRDRARYSYAWLFRPPLGVKPHRQDRRADKRRPRESRVLTEKPVQGFAGLWNISFGFFGIQVGFALQNANMSRIFQTLGGSLDDLSYLWVAAPLTGLLVQPIIGHYSDRTWTRFGRRRPYFFAGAVLAALALFVMPEAKMLWLAALTLWVLDASVNVSMEPFRAFVGDMLRKDQHTAGYALQTAFIGAGAVVGSIFPFVLAHLGVSGDALAGVPDTVRYSFWFGGAALLLAVLWTVGNTREYSPDQMASFAERDAEEALPAPVRALASRGFATSIAWIIAGIAVIVAVPELALQKEVYLLGGLLVAFGVASLVAIVLARGGNTDNALSQIVGDFGDMPDVMKRLALVQFFSWSALFIMWIFSTPVVAQYMYGSSDATSAAYNAGSDWVGVLFAVYNAVAALVALLILPRLAKRIGRVKTHIACLLCGAAGFASFLFVRDPTLLIVSEVGIGIAWASILAMPYAILASSLPQAKLGIYMGLFNIFIVLPQLLVATLMGSVLKAFFPTEPIWTMAFAAVVMGLAALAMLRVPETRDGVA</sequence>
<feature type="transmembrane region" description="Helical" evidence="6">
    <location>
        <begin position="61"/>
        <end position="83"/>
    </location>
</feature>
<feature type="transmembrane region" description="Helical" evidence="6">
    <location>
        <begin position="196"/>
        <end position="216"/>
    </location>
</feature>
<evidence type="ECO:0000259" key="7">
    <source>
        <dbReference type="PROSITE" id="PS50850"/>
    </source>
</evidence>
<feature type="domain" description="Major facilitator superfamily (MFS) profile" evidence="7">
    <location>
        <begin position="357"/>
        <end position="554"/>
    </location>
</feature>
<evidence type="ECO:0000256" key="4">
    <source>
        <dbReference type="ARBA" id="ARBA00022989"/>
    </source>
</evidence>
<dbReference type="EMBL" id="QFMX01000014">
    <property type="protein sequence ID" value="PZO72197.1"/>
    <property type="molecule type" value="Genomic_DNA"/>
</dbReference>
<feature type="transmembrane region" description="Helical" evidence="6">
    <location>
        <begin position="158"/>
        <end position="176"/>
    </location>
</feature>
<dbReference type="GO" id="GO:0016020">
    <property type="term" value="C:membrane"/>
    <property type="evidence" value="ECO:0007669"/>
    <property type="project" value="UniProtKB-SubCell"/>
</dbReference>
<feature type="transmembrane region" description="Helical" evidence="6">
    <location>
        <begin position="315"/>
        <end position="335"/>
    </location>
</feature>
<evidence type="ECO:0000313" key="8">
    <source>
        <dbReference type="EMBL" id="PZO72197.1"/>
    </source>
</evidence>